<evidence type="ECO:0000313" key="2">
    <source>
        <dbReference type="EMBL" id="SDJ94489.1"/>
    </source>
</evidence>
<feature type="region of interest" description="Disordered" evidence="1">
    <location>
        <begin position="1"/>
        <end position="47"/>
    </location>
</feature>
<dbReference type="RefSeq" id="WP_093608872.1">
    <property type="nucleotide sequence ID" value="NZ_FNFF01000003.1"/>
</dbReference>
<keyword evidence="3" id="KW-1185">Reference proteome</keyword>
<name>A0A1G8XV70_9ACTN</name>
<feature type="compositionally biased region" description="Basic residues" evidence="1">
    <location>
        <begin position="1"/>
        <end position="10"/>
    </location>
</feature>
<reference evidence="2 3" key="1">
    <citation type="submission" date="2016-10" db="EMBL/GenBank/DDBJ databases">
        <authorList>
            <person name="de Groot N.N."/>
        </authorList>
    </citation>
    <scope>NUCLEOTIDE SEQUENCE [LARGE SCALE GENOMIC DNA]</scope>
    <source>
        <strain evidence="2 3">CGMCC 4.5727</strain>
    </source>
</reference>
<sequence>MRRQTIRKPISKPTVRRERERSEEAQRRVGPRPEVRKDIQKTWWPEG</sequence>
<organism evidence="2 3">
    <name type="scientific">Streptomyces indicus</name>
    <dbReference type="NCBI Taxonomy" id="417292"/>
    <lineage>
        <taxon>Bacteria</taxon>
        <taxon>Bacillati</taxon>
        <taxon>Actinomycetota</taxon>
        <taxon>Actinomycetes</taxon>
        <taxon>Kitasatosporales</taxon>
        <taxon>Streptomycetaceae</taxon>
        <taxon>Streptomyces</taxon>
    </lineage>
</organism>
<evidence type="ECO:0000313" key="3">
    <source>
        <dbReference type="Proteomes" id="UP000199155"/>
    </source>
</evidence>
<dbReference type="EMBL" id="FNFF01000003">
    <property type="protein sequence ID" value="SDJ94489.1"/>
    <property type="molecule type" value="Genomic_DNA"/>
</dbReference>
<feature type="compositionally biased region" description="Basic and acidic residues" evidence="1">
    <location>
        <begin position="15"/>
        <end position="40"/>
    </location>
</feature>
<protein>
    <submittedName>
        <fullName evidence="2">Uncharacterized protein</fullName>
    </submittedName>
</protein>
<dbReference type="Proteomes" id="UP000199155">
    <property type="component" value="Unassembled WGS sequence"/>
</dbReference>
<dbReference type="AlphaFoldDB" id="A0A1G8XV70"/>
<accession>A0A1G8XV70</accession>
<evidence type="ECO:0000256" key="1">
    <source>
        <dbReference type="SAM" id="MobiDB-lite"/>
    </source>
</evidence>
<proteinExistence type="predicted"/>
<gene>
    <name evidence="2" type="ORF">SAMN05421806_103427</name>
</gene>